<dbReference type="AlphaFoldDB" id="A0A4R6IWJ0"/>
<dbReference type="Proteomes" id="UP000295741">
    <property type="component" value="Unassembled WGS sequence"/>
</dbReference>
<dbReference type="SUPFAM" id="SSF159941">
    <property type="entry name" value="MM3350-like"/>
    <property type="match status" value="1"/>
</dbReference>
<evidence type="ECO:0000313" key="4">
    <source>
        <dbReference type="Proteomes" id="UP000295741"/>
    </source>
</evidence>
<name>A0A4R6IWJ0_9BACT</name>
<dbReference type="RefSeq" id="WP_133474944.1">
    <property type="nucleotide sequence ID" value="NZ_SNWP01000011.1"/>
</dbReference>
<feature type="region of interest" description="Disordered" evidence="1">
    <location>
        <begin position="158"/>
        <end position="187"/>
    </location>
</feature>
<sequence length="187" mass="21763">MAVLKFRIYLEEDDAVYRDIVIKHTQHFIDLHFAILKAYEFDQKHQATFFRSNDNWQRGREISFEKYDKAYVADPLLMAETTIGSEIRDTNQKFIYLYDFAKNWTFLIELINVSKEENAKLNYPAISRIEGIGPQQYGTKSLLGDKFADIEEKYDLSEASDGFGEEGEEGESDADEFGSEESTEEEF</sequence>
<dbReference type="Gene3D" id="3.10.290.30">
    <property type="entry name" value="MM3350-like"/>
    <property type="match status" value="1"/>
</dbReference>
<gene>
    <name evidence="3" type="ORF">BC659_2397</name>
</gene>
<reference evidence="3 4" key="1">
    <citation type="submission" date="2019-03" db="EMBL/GenBank/DDBJ databases">
        <title>Genomic Encyclopedia of Archaeal and Bacterial Type Strains, Phase II (KMG-II): from individual species to whole genera.</title>
        <authorList>
            <person name="Goeker M."/>
        </authorList>
    </citation>
    <scope>NUCLEOTIDE SEQUENCE [LARGE SCALE GENOMIC DNA]</scope>
    <source>
        <strain evidence="3 4">DSM 28323</strain>
    </source>
</reference>
<dbReference type="EMBL" id="SNWP01000011">
    <property type="protein sequence ID" value="TDO27079.1"/>
    <property type="molecule type" value="Genomic_DNA"/>
</dbReference>
<dbReference type="InterPro" id="IPR012912">
    <property type="entry name" value="Plasmid_pRiA4b_Orf3-like"/>
</dbReference>
<dbReference type="OrthoDB" id="666725at2"/>
<comment type="caution">
    <text evidence="3">The sequence shown here is derived from an EMBL/GenBank/DDBJ whole genome shotgun (WGS) entry which is preliminary data.</text>
</comment>
<feature type="domain" description="Plasmid pRiA4b Orf3-like" evidence="2">
    <location>
        <begin position="4"/>
        <end position="131"/>
    </location>
</feature>
<accession>A0A4R6IWJ0</accession>
<organism evidence="3 4">
    <name type="scientific">Sediminibacterium goheungense</name>
    <dbReference type="NCBI Taxonomy" id="1086393"/>
    <lineage>
        <taxon>Bacteria</taxon>
        <taxon>Pseudomonadati</taxon>
        <taxon>Bacteroidota</taxon>
        <taxon>Chitinophagia</taxon>
        <taxon>Chitinophagales</taxon>
        <taxon>Chitinophagaceae</taxon>
        <taxon>Sediminibacterium</taxon>
    </lineage>
</organism>
<evidence type="ECO:0000259" key="2">
    <source>
        <dbReference type="Pfam" id="PF07929"/>
    </source>
</evidence>
<evidence type="ECO:0000313" key="3">
    <source>
        <dbReference type="EMBL" id="TDO27079.1"/>
    </source>
</evidence>
<evidence type="ECO:0000256" key="1">
    <source>
        <dbReference type="SAM" id="MobiDB-lite"/>
    </source>
</evidence>
<keyword evidence="4" id="KW-1185">Reference proteome</keyword>
<protein>
    <submittedName>
        <fullName evidence="3">PRiA4b ORF-3-like protein</fullName>
    </submittedName>
</protein>
<feature type="compositionally biased region" description="Acidic residues" evidence="1">
    <location>
        <begin position="163"/>
        <end position="187"/>
    </location>
</feature>
<dbReference type="InterPro" id="IPR024047">
    <property type="entry name" value="MM3350-like_sf"/>
</dbReference>
<proteinExistence type="predicted"/>
<dbReference type="Pfam" id="PF07929">
    <property type="entry name" value="PRiA4_ORF3"/>
    <property type="match status" value="1"/>
</dbReference>